<keyword evidence="5" id="KW-0255">Endonuclease</keyword>
<dbReference type="Pfam" id="PF00665">
    <property type="entry name" value="rve"/>
    <property type="match status" value="1"/>
</dbReference>
<dbReference type="InterPro" id="IPR041373">
    <property type="entry name" value="RT_RNaseH"/>
</dbReference>
<evidence type="ECO:0000313" key="10">
    <source>
        <dbReference type="Proteomes" id="UP000695022"/>
    </source>
</evidence>
<feature type="domain" description="Integrase catalytic" evidence="9">
    <location>
        <begin position="413"/>
        <end position="566"/>
    </location>
</feature>
<feature type="compositionally biased region" description="Basic and acidic residues" evidence="8">
    <location>
        <begin position="578"/>
        <end position="588"/>
    </location>
</feature>
<evidence type="ECO:0000256" key="6">
    <source>
        <dbReference type="ARBA" id="ARBA00022801"/>
    </source>
</evidence>
<dbReference type="Pfam" id="PF00078">
    <property type="entry name" value="RVT_1"/>
    <property type="match status" value="1"/>
</dbReference>
<reference evidence="11" key="1">
    <citation type="submission" date="2025-08" db="UniProtKB">
        <authorList>
            <consortium name="RefSeq"/>
        </authorList>
    </citation>
    <scope>IDENTIFICATION</scope>
</reference>
<dbReference type="SUPFAM" id="SSF56672">
    <property type="entry name" value="DNA/RNA polymerases"/>
    <property type="match status" value="1"/>
</dbReference>
<dbReference type="EC" id="2.7.7.49" evidence="1"/>
<evidence type="ECO:0000256" key="1">
    <source>
        <dbReference type="ARBA" id="ARBA00012493"/>
    </source>
</evidence>
<dbReference type="InterPro" id="IPR041588">
    <property type="entry name" value="Integrase_H2C2"/>
</dbReference>
<keyword evidence="2" id="KW-0808">Transferase</keyword>
<dbReference type="Pfam" id="PF17917">
    <property type="entry name" value="RT_RNaseH"/>
    <property type="match status" value="1"/>
</dbReference>
<dbReference type="Proteomes" id="UP000695022">
    <property type="component" value="Unplaced"/>
</dbReference>
<evidence type="ECO:0000256" key="2">
    <source>
        <dbReference type="ARBA" id="ARBA00022679"/>
    </source>
</evidence>
<evidence type="ECO:0000256" key="3">
    <source>
        <dbReference type="ARBA" id="ARBA00022695"/>
    </source>
</evidence>
<dbReference type="InterPro" id="IPR036397">
    <property type="entry name" value="RNaseH_sf"/>
</dbReference>
<organism evidence="10 11">
    <name type="scientific">Priapulus caudatus</name>
    <name type="common">Priapulid worm</name>
    <dbReference type="NCBI Taxonomy" id="37621"/>
    <lineage>
        <taxon>Eukaryota</taxon>
        <taxon>Metazoa</taxon>
        <taxon>Ecdysozoa</taxon>
        <taxon>Scalidophora</taxon>
        <taxon>Priapulida</taxon>
        <taxon>Priapulimorpha</taxon>
        <taxon>Priapulimorphida</taxon>
        <taxon>Priapulidae</taxon>
        <taxon>Priapulus</taxon>
    </lineage>
</organism>
<feature type="region of interest" description="Disordered" evidence="8">
    <location>
        <begin position="573"/>
        <end position="603"/>
    </location>
</feature>
<keyword evidence="4" id="KW-0540">Nuclease</keyword>
<evidence type="ECO:0000256" key="8">
    <source>
        <dbReference type="SAM" id="MobiDB-lite"/>
    </source>
</evidence>
<dbReference type="Pfam" id="PF17921">
    <property type="entry name" value="Integrase_H2C2"/>
    <property type="match status" value="1"/>
</dbReference>
<dbReference type="InterPro" id="IPR043502">
    <property type="entry name" value="DNA/RNA_pol_sf"/>
</dbReference>
<dbReference type="PANTHER" id="PTHR37984:SF11">
    <property type="entry name" value="INTEGRASE CATALYTIC DOMAIN-CONTAINING PROTEIN"/>
    <property type="match status" value="1"/>
</dbReference>
<dbReference type="PANTHER" id="PTHR37984">
    <property type="entry name" value="PROTEIN CBG26694"/>
    <property type="match status" value="1"/>
</dbReference>
<keyword evidence="6" id="KW-0378">Hydrolase</keyword>
<evidence type="ECO:0000313" key="11">
    <source>
        <dbReference type="RefSeq" id="XP_014668910.1"/>
    </source>
</evidence>
<dbReference type="Gene3D" id="1.10.340.70">
    <property type="match status" value="1"/>
</dbReference>
<dbReference type="GeneID" id="106810144"/>
<dbReference type="InterPro" id="IPR001584">
    <property type="entry name" value="Integrase_cat-core"/>
</dbReference>
<gene>
    <name evidence="11" type="primary">LOC106810144</name>
</gene>
<name>A0ABM1E9N9_PRICU</name>
<dbReference type="InterPro" id="IPR050951">
    <property type="entry name" value="Retrovirus_Pol_polyprotein"/>
</dbReference>
<dbReference type="SUPFAM" id="SSF53098">
    <property type="entry name" value="Ribonuclease H-like"/>
    <property type="match status" value="1"/>
</dbReference>
<dbReference type="CDD" id="cd09274">
    <property type="entry name" value="RNase_HI_RT_Ty3"/>
    <property type="match status" value="1"/>
</dbReference>
<sequence>MSDDIIVYGQTQESHDKNLKAVLERLEQANLKLNKDKCRFGQKQVTFYRHIFSRDGIAADARKISGIVNASVPQSASEVRSLLGMAQYVSRFIPNYSDVTSALRELTHKGAQWEWTCVQQKALDDLKHKLTSVCKEEYFDPTKRSEVVVDASPVGVAPMLCQGGKVVSFASRALSSVEQRYSQTEREMLAVVWGAEHFHLYLYGSEFDIITDHKPLIELVASHKQASARIDRWRLRLLPYKYTLSYRPGKDDENPADYMSRHPDQPAATDAAEDYINYVCTNSVPKALTVRDVEEHALRDPVLQRLIRAIEHGHWADEELVPYLTVKDELAVFNGLVLRNTRIVLPVSLRQQAIELAHVGHQGVVKTKSLLREKVWFPGIDRLVEERIKQCLPCQAATANNAEGPEPLKMTTLPCGPWKEVAVDFAGPFPTGEYLLVVVDEYSRFPEVELVTSTSSKATILKLDSIFARQGIPDTVKTDNGPPFNGAEFSSFAEELGFHHRRITPLWPQANGEAERFMKTLNKTIRVSNIEGRNWKSDLVRFLRQYRATPHSSIGMSPAEALNNRKMKVQLPETNLQGDRKARDIRAVDKRRKDKMKSYADYK</sequence>
<dbReference type="InterPro" id="IPR000477">
    <property type="entry name" value="RT_dom"/>
</dbReference>
<evidence type="ECO:0000259" key="9">
    <source>
        <dbReference type="PROSITE" id="PS50994"/>
    </source>
</evidence>
<evidence type="ECO:0000256" key="5">
    <source>
        <dbReference type="ARBA" id="ARBA00022759"/>
    </source>
</evidence>
<evidence type="ECO:0000256" key="4">
    <source>
        <dbReference type="ARBA" id="ARBA00022722"/>
    </source>
</evidence>
<dbReference type="PROSITE" id="PS50994">
    <property type="entry name" value="INTEGRASE"/>
    <property type="match status" value="1"/>
</dbReference>
<keyword evidence="10" id="KW-1185">Reference proteome</keyword>
<keyword evidence="3" id="KW-0548">Nucleotidyltransferase</keyword>
<evidence type="ECO:0000256" key="7">
    <source>
        <dbReference type="ARBA" id="ARBA00022918"/>
    </source>
</evidence>
<dbReference type="Gene3D" id="3.30.70.270">
    <property type="match status" value="2"/>
</dbReference>
<dbReference type="RefSeq" id="XP_014668910.1">
    <property type="nucleotide sequence ID" value="XM_014813424.1"/>
</dbReference>
<dbReference type="Gene3D" id="3.30.420.10">
    <property type="entry name" value="Ribonuclease H-like superfamily/Ribonuclease H"/>
    <property type="match status" value="1"/>
</dbReference>
<accession>A0ABM1E9N9</accession>
<protein>
    <recommendedName>
        <fullName evidence="1">RNA-directed DNA polymerase</fullName>
        <ecNumber evidence="1">2.7.7.49</ecNumber>
    </recommendedName>
</protein>
<dbReference type="InterPro" id="IPR043128">
    <property type="entry name" value="Rev_trsase/Diguanyl_cyclase"/>
</dbReference>
<dbReference type="InterPro" id="IPR012337">
    <property type="entry name" value="RNaseH-like_sf"/>
</dbReference>
<proteinExistence type="predicted"/>
<keyword evidence="7" id="KW-0695">RNA-directed DNA polymerase</keyword>